<evidence type="ECO:0000256" key="1">
    <source>
        <dbReference type="ARBA" id="ARBA00022801"/>
    </source>
</evidence>
<sequence length="109" mass="11695">MTRAGHPHPLLLPATGPAHILDTPANPPLGMVHGPTTISTSPFAPGDTIVAFTDGLVERRTHPYDHGIEDLRTVLTEATGLPLETVADIILQRIPGTDDDRALALVRRR</sequence>
<accession>A0ABT6WW70</accession>
<dbReference type="EMBL" id="JASCTH010000029">
    <property type="protein sequence ID" value="MDI6103989.1"/>
    <property type="molecule type" value="Genomic_DNA"/>
</dbReference>
<dbReference type="PANTHER" id="PTHR43156">
    <property type="entry name" value="STAGE II SPORULATION PROTEIN E-RELATED"/>
    <property type="match status" value="1"/>
</dbReference>
<dbReference type="InterPro" id="IPR052016">
    <property type="entry name" value="Bact_Sigma-Reg"/>
</dbReference>
<gene>
    <name evidence="4" type="ORF">QLQ12_35905</name>
</gene>
<evidence type="ECO:0000313" key="5">
    <source>
        <dbReference type="Proteomes" id="UP001241758"/>
    </source>
</evidence>
<evidence type="ECO:0000313" key="4">
    <source>
        <dbReference type="EMBL" id="MDI6103989.1"/>
    </source>
</evidence>
<dbReference type="InterPro" id="IPR036457">
    <property type="entry name" value="PPM-type-like_dom_sf"/>
</dbReference>
<dbReference type="RefSeq" id="WP_282765241.1">
    <property type="nucleotide sequence ID" value="NZ_JASCTH010000029.1"/>
</dbReference>
<dbReference type="InterPro" id="IPR001932">
    <property type="entry name" value="PPM-type_phosphatase-like_dom"/>
</dbReference>
<dbReference type="Pfam" id="PF07228">
    <property type="entry name" value="SpoIIE"/>
    <property type="match status" value="1"/>
</dbReference>
<evidence type="ECO:0000256" key="2">
    <source>
        <dbReference type="SAM" id="MobiDB-lite"/>
    </source>
</evidence>
<organism evidence="4 5">
    <name type="scientific">Actinoplanes sandaracinus</name>
    <dbReference type="NCBI Taxonomy" id="3045177"/>
    <lineage>
        <taxon>Bacteria</taxon>
        <taxon>Bacillati</taxon>
        <taxon>Actinomycetota</taxon>
        <taxon>Actinomycetes</taxon>
        <taxon>Micromonosporales</taxon>
        <taxon>Micromonosporaceae</taxon>
        <taxon>Actinoplanes</taxon>
    </lineage>
</organism>
<evidence type="ECO:0000259" key="3">
    <source>
        <dbReference type="Pfam" id="PF07228"/>
    </source>
</evidence>
<dbReference type="Gene3D" id="3.60.40.10">
    <property type="entry name" value="PPM-type phosphatase domain"/>
    <property type="match status" value="1"/>
</dbReference>
<feature type="domain" description="PPM-type phosphatase" evidence="3">
    <location>
        <begin position="2"/>
        <end position="108"/>
    </location>
</feature>
<keyword evidence="5" id="KW-1185">Reference proteome</keyword>
<reference evidence="4 5" key="1">
    <citation type="submission" date="2023-05" db="EMBL/GenBank/DDBJ databases">
        <title>Actinoplanes sp. NEAU-A12 genome sequencing.</title>
        <authorList>
            <person name="Wang Z.-S."/>
        </authorList>
    </citation>
    <scope>NUCLEOTIDE SEQUENCE [LARGE SCALE GENOMIC DNA]</scope>
    <source>
        <strain evidence="4 5">NEAU-A12</strain>
    </source>
</reference>
<name>A0ABT6WW70_9ACTN</name>
<dbReference type="Proteomes" id="UP001241758">
    <property type="component" value="Unassembled WGS sequence"/>
</dbReference>
<comment type="caution">
    <text evidence="4">The sequence shown here is derived from an EMBL/GenBank/DDBJ whole genome shotgun (WGS) entry which is preliminary data.</text>
</comment>
<proteinExistence type="predicted"/>
<keyword evidence="1" id="KW-0378">Hydrolase</keyword>
<dbReference type="PANTHER" id="PTHR43156:SF2">
    <property type="entry name" value="STAGE II SPORULATION PROTEIN E"/>
    <property type="match status" value="1"/>
</dbReference>
<protein>
    <submittedName>
        <fullName evidence="4">SpoIIE family protein phosphatase</fullName>
    </submittedName>
</protein>
<feature type="region of interest" description="Disordered" evidence="2">
    <location>
        <begin position="1"/>
        <end position="37"/>
    </location>
</feature>